<accession>A0A9W8CVL1</accession>
<dbReference type="AlphaFoldDB" id="A0A9W8CVL1"/>
<organism evidence="1 2">
    <name type="scientific">Coemansia biformis</name>
    <dbReference type="NCBI Taxonomy" id="1286918"/>
    <lineage>
        <taxon>Eukaryota</taxon>
        <taxon>Fungi</taxon>
        <taxon>Fungi incertae sedis</taxon>
        <taxon>Zoopagomycota</taxon>
        <taxon>Kickxellomycotina</taxon>
        <taxon>Kickxellomycetes</taxon>
        <taxon>Kickxellales</taxon>
        <taxon>Kickxellaceae</taxon>
        <taxon>Coemansia</taxon>
    </lineage>
</organism>
<evidence type="ECO:0000313" key="2">
    <source>
        <dbReference type="Proteomes" id="UP001143981"/>
    </source>
</evidence>
<dbReference type="Proteomes" id="UP001143981">
    <property type="component" value="Unassembled WGS sequence"/>
</dbReference>
<comment type="caution">
    <text evidence="1">The sequence shown here is derived from an EMBL/GenBank/DDBJ whole genome shotgun (WGS) entry which is preliminary data.</text>
</comment>
<name>A0A9W8CVL1_9FUNG</name>
<evidence type="ECO:0000313" key="1">
    <source>
        <dbReference type="EMBL" id="KAJ1728164.1"/>
    </source>
</evidence>
<feature type="non-terminal residue" evidence="1">
    <location>
        <position position="1"/>
    </location>
</feature>
<reference evidence="1" key="1">
    <citation type="submission" date="2022-07" db="EMBL/GenBank/DDBJ databases">
        <title>Phylogenomic reconstructions and comparative analyses of Kickxellomycotina fungi.</title>
        <authorList>
            <person name="Reynolds N.K."/>
            <person name="Stajich J.E."/>
            <person name="Barry K."/>
            <person name="Grigoriev I.V."/>
            <person name="Crous P."/>
            <person name="Smith M.E."/>
        </authorList>
    </citation>
    <scope>NUCLEOTIDE SEQUENCE</scope>
    <source>
        <strain evidence="1">BCRC 34381</strain>
    </source>
</reference>
<gene>
    <name evidence="1" type="ORF">LPJ61_004182</name>
</gene>
<dbReference type="EMBL" id="JANBOI010000881">
    <property type="protein sequence ID" value="KAJ1728164.1"/>
    <property type="molecule type" value="Genomic_DNA"/>
</dbReference>
<proteinExistence type="predicted"/>
<sequence>TRKSSTDKACQTCGITSSTITPLETVLGVYNYDPNVEGVMLLAKDAMGAVGTRPSKSKVSTYLKNKTGGKADSDAINALYKLISSQGDCIRRFILNNTGCTGPDSGEQGNGSGPNGKCTTCGITKGDIKTQEEVLDAYNYGYDYQGVMVIVAQIIDSIGPDITSSKLKQFIQGKTDSEPNDDVVSGLLEMVKDKGSCITKAVKNQNYCTESTTNED</sequence>
<keyword evidence="2" id="KW-1185">Reference proteome</keyword>
<protein>
    <submittedName>
        <fullName evidence="1">Uncharacterized protein</fullName>
    </submittedName>
</protein>